<protein>
    <submittedName>
        <fullName evidence="2">Uncharacterized protein</fullName>
    </submittedName>
</protein>
<gene>
    <name evidence="2" type="ORF">HDA44_004995</name>
</gene>
<dbReference type="Proteomes" id="UP000558997">
    <property type="component" value="Unassembled WGS sequence"/>
</dbReference>
<dbReference type="RefSeq" id="WP_184838318.1">
    <property type="nucleotide sequence ID" value="NZ_BAAAVN010000024.1"/>
</dbReference>
<keyword evidence="1" id="KW-0812">Transmembrane</keyword>
<keyword evidence="3" id="KW-1185">Reference proteome</keyword>
<dbReference type="EMBL" id="JACHNF010000001">
    <property type="protein sequence ID" value="MBB5981654.1"/>
    <property type="molecule type" value="Genomic_DNA"/>
</dbReference>
<proteinExistence type="predicted"/>
<comment type="caution">
    <text evidence="2">The sequence shown here is derived from an EMBL/GenBank/DDBJ whole genome shotgun (WGS) entry which is preliminary data.</text>
</comment>
<feature type="transmembrane region" description="Helical" evidence="1">
    <location>
        <begin position="30"/>
        <end position="49"/>
    </location>
</feature>
<accession>A0A841DRA1</accession>
<feature type="transmembrane region" description="Helical" evidence="1">
    <location>
        <begin position="61"/>
        <end position="80"/>
    </location>
</feature>
<evidence type="ECO:0000313" key="2">
    <source>
        <dbReference type="EMBL" id="MBB5981654.1"/>
    </source>
</evidence>
<feature type="transmembrane region" description="Helical" evidence="1">
    <location>
        <begin position="101"/>
        <end position="128"/>
    </location>
</feature>
<feature type="transmembrane region" description="Helical" evidence="1">
    <location>
        <begin position="140"/>
        <end position="160"/>
    </location>
</feature>
<organism evidence="2 3">
    <name type="scientific">Kribbella solani</name>
    <dbReference type="NCBI Taxonomy" id="236067"/>
    <lineage>
        <taxon>Bacteria</taxon>
        <taxon>Bacillati</taxon>
        <taxon>Actinomycetota</taxon>
        <taxon>Actinomycetes</taxon>
        <taxon>Propionibacteriales</taxon>
        <taxon>Kribbellaceae</taxon>
        <taxon>Kribbella</taxon>
    </lineage>
</organism>
<keyword evidence="1" id="KW-0472">Membrane</keyword>
<reference evidence="2 3" key="1">
    <citation type="submission" date="2020-08" db="EMBL/GenBank/DDBJ databases">
        <title>Sequencing the genomes of 1000 actinobacteria strains.</title>
        <authorList>
            <person name="Klenk H.-P."/>
        </authorList>
    </citation>
    <scope>NUCLEOTIDE SEQUENCE [LARGE SCALE GENOMIC DNA]</scope>
    <source>
        <strain evidence="2 3">DSM 17294</strain>
    </source>
</reference>
<evidence type="ECO:0000313" key="3">
    <source>
        <dbReference type="Proteomes" id="UP000558997"/>
    </source>
</evidence>
<sequence length="172" mass="18289">MSKASLFPVIGDHYRTMTDVRSGDYRRRDLVMFLGVPLALASASAIYGAELPTAGDLIQGVSILTGLLFALVIFVFQLRLQVSLDDRIGPVSRIAILIDELFANVLYAVVVGLVTTAVVVVAGASVGPDSGEGAAPVNRWWTAGVVLVCAHLLLTIAMCLKRTRAAYSDLKA</sequence>
<evidence type="ECO:0000256" key="1">
    <source>
        <dbReference type="SAM" id="Phobius"/>
    </source>
</evidence>
<name>A0A841DRA1_9ACTN</name>
<keyword evidence="1" id="KW-1133">Transmembrane helix</keyword>
<dbReference type="AlphaFoldDB" id="A0A841DRA1"/>